<dbReference type="GO" id="GO:0005737">
    <property type="term" value="C:cytoplasm"/>
    <property type="evidence" value="ECO:0007669"/>
    <property type="project" value="TreeGrafter"/>
</dbReference>
<dbReference type="GO" id="GO:0009432">
    <property type="term" value="P:SOS response"/>
    <property type="evidence" value="ECO:0007669"/>
    <property type="project" value="TreeGrafter"/>
</dbReference>
<dbReference type="PANTHER" id="PTHR21621:SF0">
    <property type="entry name" value="BETA-CITRYLGLUTAMATE SYNTHASE B-RELATED"/>
    <property type="match status" value="1"/>
</dbReference>
<protein>
    <recommendedName>
        <fullName evidence="3">ATP-grasp domain-containing protein</fullName>
    </recommendedName>
</protein>
<evidence type="ECO:0000313" key="2">
    <source>
        <dbReference type="Proteomes" id="UP000321820"/>
    </source>
</evidence>
<organism evidence="1 2">
    <name type="scientific">Terriglobus albidus</name>
    <dbReference type="NCBI Taxonomy" id="1592106"/>
    <lineage>
        <taxon>Bacteria</taxon>
        <taxon>Pseudomonadati</taxon>
        <taxon>Acidobacteriota</taxon>
        <taxon>Terriglobia</taxon>
        <taxon>Terriglobales</taxon>
        <taxon>Acidobacteriaceae</taxon>
        <taxon>Terriglobus</taxon>
    </lineage>
</organism>
<dbReference type="KEGG" id="talb:FTW19_19975"/>
<dbReference type="Proteomes" id="UP000321820">
    <property type="component" value="Chromosome"/>
</dbReference>
<evidence type="ECO:0008006" key="3">
    <source>
        <dbReference type="Google" id="ProtNLM"/>
    </source>
</evidence>
<dbReference type="RefSeq" id="WP_147649328.1">
    <property type="nucleotide sequence ID" value="NZ_CP042806.1"/>
</dbReference>
<dbReference type="PANTHER" id="PTHR21621">
    <property type="entry name" value="RIBOSOMAL PROTEIN S6 MODIFICATION PROTEIN"/>
    <property type="match status" value="1"/>
</dbReference>
<evidence type="ECO:0000313" key="1">
    <source>
        <dbReference type="EMBL" id="QEE30058.1"/>
    </source>
</evidence>
<accession>A0A5B9ECW7</accession>
<name>A0A5B9ECW7_9BACT</name>
<dbReference type="AlphaFoldDB" id="A0A5B9ECW7"/>
<reference evidence="1 2" key="1">
    <citation type="submission" date="2019-08" db="EMBL/GenBank/DDBJ databases">
        <title>Complete genome sequence of Terriglobus albidus strain ORNL.</title>
        <authorList>
            <person name="Podar M."/>
        </authorList>
    </citation>
    <scope>NUCLEOTIDE SEQUENCE [LARGE SCALE GENOMIC DNA]</scope>
    <source>
        <strain evidence="1 2">ORNL</strain>
    </source>
</reference>
<dbReference type="GO" id="GO:0018169">
    <property type="term" value="F:ribosomal S6-glutamic acid ligase activity"/>
    <property type="evidence" value="ECO:0007669"/>
    <property type="project" value="TreeGrafter"/>
</dbReference>
<proteinExistence type="predicted"/>
<dbReference type="OrthoDB" id="583309at2"/>
<sequence length="353" mass="39961">MAIIIISDLVDYHAAAVAWALAATGVPYVQWEGIGYEEPRQASIELGSYTRVRLGGHLVSKNDVIWFRRPRQLSYHPDMAVLDRRFAMLESLRFSECLGAALDEIGCRCVNSPTAVYDINRKAAQIILAHKVGLLVPHTLMGNQPPEIEDFFRSVENDAVYKAFLPHLWFDPDTESQAILETKNISSLANDVIEVATYTPGIYQKRVRKVADIRVLVMGELMRAFVLHSEALDWRYTQDYADLKIKERAIPAPIRSLIEQFMSAAGIVTGSLDFGLDEHGQWWFFEINESGQFLWIDHSMEGAGVFQDFLAFLSGKPRELFPCLKDYRHDDSILDSRPKEMAPIVTVEHLGVC</sequence>
<dbReference type="Gene3D" id="3.30.470.20">
    <property type="entry name" value="ATP-grasp fold, B domain"/>
    <property type="match status" value="1"/>
</dbReference>
<keyword evidence="2" id="KW-1185">Reference proteome</keyword>
<dbReference type="EMBL" id="CP042806">
    <property type="protein sequence ID" value="QEE30058.1"/>
    <property type="molecule type" value="Genomic_DNA"/>
</dbReference>
<dbReference type="SUPFAM" id="SSF56059">
    <property type="entry name" value="Glutathione synthetase ATP-binding domain-like"/>
    <property type="match status" value="1"/>
</dbReference>
<gene>
    <name evidence="1" type="ORF">FTW19_19975</name>
</gene>